<dbReference type="Proteomes" id="UP000253420">
    <property type="component" value="Unassembled WGS sequence"/>
</dbReference>
<comment type="caution">
    <text evidence="1">The sequence shown here is derived from an EMBL/GenBank/DDBJ whole genome shotgun (WGS) entry which is preliminary data.</text>
</comment>
<gene>
    <name evidence="1" type="ORF">DUT91_19430</name>
</gene>
<proteinExistence type="predicted"/>
<protein>
    <submittedName>
        <fullName evidence="1">Uncharacterized protein</fullName>
    </submittedName>
</protein>
<name>A0A368JYZ0_9HYPH</name>
<evidence type="ECO:0000313" key="1">
    <source>
        <dbReference type="EMBL" id="RCS22171.1"/>
    </source>
</evidence>
<reference evidence="1 2" key="1">
    <citation type="submission" date="2018-07" db="EMBL/GenBank/DDBJ databases">
        <title>The draft genome of Phyllobacterium salinisoli.</title>
        <authorList>
            <person name="Liu L."/>
            <person name="Li L."/>
            <person name="Zhang X."/>
            <person name="Liang L."/>
        </authorList>
    </citation>
    <scope>NUCLEOTIDE SEQUENCE [LARGE SCALE GENOMIC DNA]</scope>
    <source>
        <strain evidence="1 2">LLAN61</strain>
    </source>
</reference>
<dbReference type="EMBL" id="QOZG01000009">
    <property type="protein sequence ID" value="RCS22171.1"/>
    <property type="molecule type" value="Genomic_DNA"/>
</dbReference>
<evidence type="ECO:0000313" key="2">
    <source>
        <dbReference type="Proteomes" id="UP000253420"/>
    </source>
</evidence>
<sequence>MTKGVSVERDLRTTIARRIGRIAGAEASERLDAVVLFIARLIGRRMAREDYEKAMLAANDNNDPEGETDAQEIIRVLMIIEAGRKRTLRLNSGYLHDI</sequence>
<dbReference type="AlphaFoldDB" id="A0A368JYZ0"/>
<keyword evidence="2" id="KW-1185">Reference proteome</keyword>
<organism evidence="1 2">
    <name type="scientific">Phyllobacterium salinisoli</name>
    <dbReference type="NCBI Taxonomy" id="1899321"/>
    <lineage>
        <taxon>Bacteria</taxon>
        <taxon>Pseudomonadati</taxon>
        <taxon>Pseudomonadota</taxon>
        <taxon>Alphaproteobacteria</taxon>
        <taxon>Hyphomicrobiales</taxon>
        <taxon>Phyllobacteriaceae</taxon>
        <taxon>Phyllobacterium</taxon>
    </lineage>
</organism>
<accession>A0A368JYZ0</accession>